<proteinExistence type="predicted"/>
<evidence type="ECO:0000313" key="1">
    <source>
        <dbReference type="EMBL" id="GBB83474.1"/>
    </source>
</evidence>
<gene>
    <name evidence="1" type="ORF">RclHR1_01020015</name>
</gene>
<protein>
    <submittedName>
        <fullName evidence="1">Uncharacterized protein</fullName>
    </submittedName>
</protein>
<organism evidence="1 2">
    <name type="scientific">Rhizophagus clarus</name>
    <dbReference type="NCBI Taxonomy" id="94130"/>
    <lineage>
        <taxon>Eukaryota</taxon>
        <taxon>Fungi</taxon>
        <taxon>Fungi incertae sedis</taxon>
        <taxon>Mucoromycota</taxon>
        <taxon>Glomeromycotina</taxon>
        <taxon>Glomeromycetes</taxon>
        <taxon>Glomerales</taxon>
        <taxon>Glomeraceae</taxon>
        <taxon>Rhizophagus</taxon>
    </lineage>
</organism>
<sequence length="217" mass="24621">MSKKSNSPILILSKTLKTFLFINANMLSDKSTSEYINDVVKLAEPTSVFELHKLAARLAAKPVFVTTTDEHQDVLLAIKESETFIQQYCYQQWLKELNYQWNGETTHPSESSQAGALEDSIVYDADITNFDFVGYLKTKFDNLILSPADVDQLVKGIVDLIRSEGSTIHNTWKGQYKKFDLQDKCCDLYFADATVPDKNGTPILLMYLCACFYKVNN</sequence>
<dbReference type="Proteomes" id="UP000247702">
    <property type="component" value="Unassembled WGS sequence"/>
</dbReference>
<comment type="caution">
    <text evidence="1">The sequence shown here is derived from an EMBL/GenBank/DDBJ whole genome shotgun (WGS) entry which is preliminary data.</text>
</comment>
<keyword evidence="2" id="KW-1185">Reference proteome</keyword>
<dbReference type="AlphaFoldDB" id="A0A2Z6QF29"/>
<name>A0A2Z6QF29_9GLOM</name>
<accession>A0A2Z6QF29</accession>
<dbReference type="EMBL" id="BEXD01000025">
    <property type="protein sequence ID" value="GBB83474.1"/>
    <property type="molecule type" value="Genomic_DNA"/>
</dbReference>
<reference evidence="1 2" key="1">
    <citation type="submission" date="2017-11" db="EMBL/GenBank/DDBJ databases">
        <title>The genome of Rhizophagus clarus HR1 reveals common genetic basis of auxotrophy among arbuscular mycorrhizal fungi.</title>
        <authorList>
            <person name="Kobayashi Y."/>
        </authorList>
    </citation>
    <scope>NUCLEOTIDE SEQUENCE [LARGE SCALE GENOMIC DNA]</scope>
    <source>
        <strain evidence="1 2">HR1</strain>
    </source>
</reference>
<evidence type="ECO:0000313" key="2">
    <source>
        <dbReference type="Proteomes" id="UP000247702"/>
    </source>
</evidence>